<feature type="region of interest" description="Disordered" evidence="1">
    <location>
        <begin position="359"/>
        <end position="407"/>
    </location>
</feature>
<feature type="region of interest" description="Disordered" evidence="1">
    <location>
        <begin position="212"/>
        <end position="280"/>
    </location>
</feature>
<evidence type="ECO:0000313" key="2">
    <source>
        <dbReference type="EMBL" id="RRT68670.1"/>
    </source>
</evidence>
<dbReference type="EMBL" id="AMZH03004622">
    <property type="protein sequence ID" value="RRT68670.1"/>
    <property type="molecule type" value="Genomic_DNA"/>
</dbReference>
<dbReference type="Proteomes" id="UP000287651">
    <property type="component" value="Unassembled WGS sequence"/>
</dbReference>
<feature type="compositionally biased region" description="Low complexity" evidence="1">
    <location>
        <begin position="312"/>
        <end position="331"/>
    </location>
</feature>
<dbReference type="AlphaFoldDB" id="A0A426ZXJ2"/>
<feature type="region of interest" description="Disordered" evidence="1">
    <location>
        <begin position="1"/>
        <end position="38"/>
    </location>
</feature>
<protein>
    <submittedName>
        <fullName evidence="2">Uncharacterized protein</fullName>
    </submittedName>
</protein>
<name>A0A426ZXJ2_ENSVE</name>
<evidence type="ECO:0000256" key="1">
    <source>
        <dbReference type="SAM" id="MobiDB-lite"/>
    </source>
</evidence>
<accession>A0A426ZXJ2</accession>
<reference evidence="2 3" key="1">
    <citation type="journal article" date="2014" name="Agronomy (Basel)">
        <title>A Draft Genome Sequence for Ensete ventricosum, the Drought-Tolerant Tree Against Hunger.</title>
        <authorList>
            <person name="Harrison J."/>
            <person name="Moore K.A."/>
            <person name="Paszkiewicz K."/>
            <person name="Jones T."/>
            <person name="Grant M."/>
            <person name="Ambacheew D."/>
            <person name="Muzemil S."/>
            <person name="Studholme D.J."/>
        </authorList>
    </citation>
    <scope>NUCLEOTIDE SEQUENCE [LARGE SCALE GENOMIC DNA]</scope>
</reference>
<feature type="compositionally biased region" description="Basic and acidic residues" evidence="1">
    <location>
        <begin position="374"/>
        <end position="384"/>
    </location>
</feature>
<gene>
    <name evidence="2" type="ORF">B296_00007557</name>
</gene>
<proteinExistence type="predicted"/>
<feature type="compositionally biased region" description="Basic and acidic residues" evidence="1">
    <location>
        <begin position="230"/>
        <end position="242"/>
    </location>
</feature>
<sequence>MPERWRSLGPHHGDRQDRRPRRGRTDAQRSGSSQVGCCRDFEEVLEKGRKGGGRHEEEQKIPVFLMASSPPVKRPAHRVSAASTRVGTSKAQAALAKIIAIISTVTAPPAETEAPRHGCDRETARWTLPPAREHGFGVDLRLRLGPPPEVGGGLAEGDGPTEQSDVVDASPPADPWSDGEKEACVAVAPATAAKENSLSPAVSVAGCGGGALTAAKSSEGECDPDEENGGECHEDTAADGTKEAASAPQKETTGTEGADGEMPAATVITTTTTSSRRGRRGEGCLDLLLEAVRQVSGGLFDDDGREAKKAKPAAAGEEMAPAPSGRTTRSTGDGGGAKKRRETDEWTIPFHVYQEDTAPIVRSKRGRSQALPSRYRDSILDPWKKSPALTRHSTGRRGHEIAPAATR</sequence>
<comment type="caution">
    <text evidence="2">The sequence shown here is derived from an EMBL/GenBank/DDBJ whole genome shotgun (WGS) entry which is preliminary data.</text>
</comment>
<organism evidence="2 3">
    <name type="scientific">Ensete ventricosum</name>
    <name type="common">Abyssinian banana</name>
    <name type="synonym">Musa ensete</name>
    <dbReference type="NCBI Taxonomy" id="4639"/>
    <lineage>
        <taxon>Eukaryota</taxon>
        <taxon>Viridiplantae</taxon>
        <taxon>Streptophyta</taxon>
        <taxon>Embryophyta</taxon>
        <taxon>Tracheophyta</taxon>
        <taxon>Spermatophyta</taxon>
        <taxon>Magnoliopsida</taxon>
        <taxon>Liliopsida</taxon>
        <taxon>Zingiberales</taxon>
        <taxon>Musaceae</taxon>
        <taxon>Ensete</taxon>
    </lineage>
</organism>
<evidence type="ECO:0000313" key="3">
    <source>
        <dbReference type="Proteomes" id="UP000287651"/>
    </source>
</evidence>
<feature type="region of interest" description="Disordered" evidence="1">
    <location>
        <begin position="145"/>
        <end position="179"/>
    </location>
</feature>
<feature type="region of interest" description="Disordered" evidence="1">
    <location>
        <begin position="299"/>
        <end position="343"/>
    </location>
</feature>
<feature type="compositionally biased region" description="Acidic residues" evidence="1">
    <location>
        <begin position="220"/>
        <end position="229"/>
    </location>
</feature>
<feature type="compositionally biased region" description="Basic and acidic residues" evidence="1">
    <location>
        <begin position="1"/>
        <end position="27"/>
    </location>
</feature>